<sequence length="546" mass="60540">MFDNIVINGFMFCEPHGSEYCHSCSCDHRMCNNIRIEEELAQAFPGISEEKLLDRPPLANVIKGKATRSKKKDSNGDTLYECVTHQKVDCDVCFNWGKHVVDQFQRVAKTFGKEIPVELTRDEKLGLMHTMGIELPTTTQLPDDALDKKLRNAVDAAQYFNMVVAKSSIDPVTLPAWPVKSSLQEATARGNIGEGLGRDGILRAKGKSPFPQYEGVFLEVRRTVRTIAEGVDQGTKCYLLQNEDQSGAIILRIVETRKIERDEEGVPVLLVLYGYASRETPAHDKLSWLADKMTNGVQCGQFALATEAQKLLLTFLHMNAKRLPSKYRPARGAFETQFIPSFILPIGPISQQDTGSLTKSAGCVVCGNKTTKKCSACLSVDYCSPECQRGHWQEHKPACKSLKGGRWRTVEVVTQGEYMASILGKDANGMVASSFSFQDTFQSMRGAKSTPVSEMSPASNIHGNNPFLVKIQKAMGGDAGAMLMYDRQKSFQFNLVRAKDTAAHTEALKQMSTSATGLKIYRWAKQTGDRQLSVCFDRPPPSDPLW</sequence>
<evidence type="ECO:0000313" key="6">
    <source>
        <dbReference type="EMBL" id="KAL0072618.1"/>
    </source>
</evidence>
<accession>A0ABR3AHY8</accession>
<dbReference type="PROSITE" id="PS50865">
    <property type="entry name" value="ZF_MYND_2"/>
    <property type="match status" value="1"/>
</dbReference>
<evidence type="ECO:0000256" key="3">
    <source>
        <dbReference type="ARBA" id="ARBA00022833"/>
    </source>
</evidence>
<dbReference type="Pfam" id="PF01753">
    <property type="entry name" value="zf-MYND"/>
    <property type="match status" value="1"/>
</dbReference>
<name>A0ABR3AHY8_9AGAR</name>
<evidence type="ECO:0000259" key="5">
    <source>
        <dbReference type="PROSITE" id="PS50865"/>
    </source>
</evidence>
<organism evidence="6 7">
    <name type="scientific">Marasmius tenuissimus</name>
    <dbReference type="NCBI Taxonomy" id="585030"/>
    <lineage>
        <taxon>Eukaryota</taxon>
        <taxon>Fungi</taxon>
        <taxon>Dikarya</taxon>
        <taxon>Basidiomycota</taxon>
        <taxon>Agaricomycotina</taxon>
        <taxon>Agaricomycetes</taxon>
        <taxon>Agaricomycetidae</taxon>
        <taxon>Agaricales</taxon>
        <taxon>Marasmiineae</taxon>
        <taxon>Marasmiaceae</taxon>
        <taxon>Marasmius</taxon>
    </lineage>
</organism>
<evidence type="ECO:0000256" key="1">
    <source>
        <dbReference type="ARBA" id="ARBA00022723"/>
    </source>
</evidence>
<dbReference type="PANTHER" id="PTHR10237">
    <property type="entry name" value="DEFORMED EPIDERMAL AUTOREGULATORY FACTOR 1 HOMOLOG SUPPRESSIN"/>
    <property type="match status" value="1"/>
</dbReference>
<keyword evidence="2 4" id="KW-0863">Zinc-finger</keyword>
<dbReference type="Proteomes" id="UP001437256">
    <property type="component" value="Unassembled WGS sequence"/>
</dbReference>
<dbReference type="InterPro" id="IPR002893">
    <property type="entry name" value="Znf_MYND"/>
</dbReference>
<evidence type="ECO:0000256" key="2">
    <source>
        <dbReference type="ARBA" id="ARBA00022771"/>
    </source>
</evidence>
<feature type="domain" description="MYND-type" evidence="5">
    <location>
        <begin position="363"/>
        <end position="399"/>
    </location>
</feature>
<protein>
    <recommendedName>
        <fullName evidence="5">MYND-type domain-containing protein</fullName>
    </recommendedName>
</protein>
<keyword evidence="7" id="KW-1185">Reference proteome</keyword>
<evidence type="ECO:0000313" key="7">
    <source>
        <dbReference type="Proteomes" id="UP001437256"/>
    </source>
</evidence>
<keyword evidence="1" id="KW-0479">Metal-binding</keyword>
<comment type="caution">
    <text evidence="6">The sequence shown here is derived from an EMBL/GenBank/DDBJ whole genome shotgun (WGS) entry which is preliminary data.</text>
</comment>
<dbReference type="InterPro" id="IPR024119">
    <property type="entry name" value="TF_DEAF-1"/>
</dbReference>
<dbReference type="SUPFAM" id="SSF144232">
    <property type="entry name" value="HIT/MYND zinc finger-like"/>
    <property type="match status" value="1"/>
</dbReference>
<evidence type="ECO:0000256" key="4">
    <source>
        <dbReference type="PROSITE-ProRule" id="PRU00134"/>
    </source>
</evidence>
<dbReference type="EMBL" id="JBBXMP010000001">
    <property type="protein sequence ID" value="KAL0072618.1"/>
    <property type="molecule type" value="Genomic_DNA"/>
</dbReference>
<dbReference type="Gene3D" id="6.10.140.2220">
    <property type="match status" value="1"/>
</dbReference>
<gene>
    <name evidence="6" type="ORF">AAF712_000381</name>
</gene>
<keyword evidence="3" id="KW-0862">Zinc</keyword>
<proteinExistence type="predicted"/>
<dbReference type="PANTHER" id="PTHR10237:SF14">
    <property type="entry name" value="MYND-TYPE DOMAIN-CONTAINING PROTEIN"/>
    <property type="match status" value="1"/>
</dbReference>
<reference evidence="6 7" key="1">
    <citation type="submission" date="2024-05" db="EMBL/GenBank/DDBJ databases">
        <title>A draft genome resource for the thread blight pathogen Marasmius tenuissimus strain MS-2.</title>
        <authorList>
            <person name="Yulfo-Soto G.E."/>
            <person name="Baruah I.K."/>
            <person name="Amoako-Attah I."/>
            <person name="Bukari Y."/>
            <person name="Meinhardt L.W."/>
            <person name="Bailey B.A."/>
            <person name="Cohen S.P."/>
        </authorList>
    </citation>
    <scope>NUCLEOTIDE SEQUENCE [LARGE SCALE GENOMIC DNA]</scope>
    <source>
        <strain evidence="6 7">MS-2</strain>
    </source>
</reference>
<dbReference type="PROSITE" id="PS01360">
    <property type="entry name" value="ZF_MYND_1"/>
    <property type="match status" value="1"/>
</dbReference>